<evidence type="ECO:0000256" key="5">
    <source>
        <dbReference type="ARBA" id="ARBA00023136"/>
    </source>
</evidence>
<feature type="transmembrane region" description="Helical" evidence="6">
    <location>
        <begin position="53"/>
        <end position="73"/>
    </location>
</feature>
<feature type="domain" description="DUF2179" evidence="7">
    <location>
        <begin position="222"/>
        <end position="276"/>
    </location>
</feature>
<dbReference type="PANTHER" id="PTHR33545:SF3">
    <property type="entry name" value="UPF0750 MEMBRANE PROTEIN YQFU"/>
    <property type="match status" value="1"/>
</dbReference>
<evidence type="ECO:0000256" key="4">
    <source>
        <dbReference type="ARBA" id="ARBA00022989"/>
    </source>
</evidence>
<evidence type="ECO:0000256" key="1">
    <source>
        <dbReference type="ARBA" id="ARBA00004651"/>
    </source>
</evidence>
<gene>
    <name evidence="8" type="ORF">GQ588_08815</name>
</gene>
<comment type="subcellular location">
    <subcellularLocation>
        <location evidence="1">Cell membrane</location>
        <topology evidence="1">Multi-pass membrane protein</topology>
    </subcellularLocation>
</comment>
<keyword evidence="4 6" id="KW-1133">Transmembrane helix</keyword>
<protein>
    <submittedName>
        <fullName evidence="8">DUF2179 domain-containing protein</fullName>
    </submittedName>
</protein>
<feature type="transmembrane region" description="Helical" evidence="6">
    <location>
        <begin position="109"/>
        <end position="127"/>
    </location>
</feature>
<accession>A0A857DKR3</accession>
<dbReference type="InterPro" id="IPR019264">
    <property type="entry name" value="DUF2179"/>
</dbReference>
<feature type="transmembrane region" description="Helical" evidence="6">
    <location>
        <begin position="80"/>
        <end position="97"/>
    </location>
</feature>
<dbReference type="EMBL" id="CP046996">
    <property type="protein sequence ID" value="QHA00726.1"/>
    <property type="molecule type" value="Genomic_DNA"/>
</dbReference>
<reference evidence="8 9" key="1">
    <citation type="submission" date="2019-12" db="EMBL/GenBank/DDBJ databases">
        <title>Sequence classification of anaerobic respiratory reductive dehalogenases: First we see many, then we see few.</title>
        <authorList>
            <person name="Molenda O."/>
            <person name="Puentes Jacome L.A."/>
            <person name="Cao X."/>
            <person name="Nesbo C.L."/>
            <person name="Tang S."/>
            <person name="Morson N."/>
            <person name="Patron J."/>
            <person name="Lomheim L."/>
            <person name="Wishart D.S."/>
            <person name="Edwards E.A."/>
        </authorList>
    </citation>
    <scope>NUCLEOTIDE SEQUENCE [LARGE SCALE GENOMIC DNA]</scope>
    <source>
        <strain evidence="8 9">12DCA</strain>
    </source>
</reference>
<feature type="transmembrane region" description="Helical" evidence="6">
    <location>
        <begin position="147"/>
        <end position="170"/>
    </location>
</feature>
<dbReference type="RefSeq" id="WP_158208250.1">
    <property type="nucleotide sequence ID" value="NZ_CP046996.1"/>
</dbReference>
<dbReference type="CDD" id="cd16380">
    <property type="entry name" value="YitT_C"/>
    <property type="match status" value="1"/>
</dbReference>
<dbReference type="GO" id="GO:0005886">
    <property type="term" value="C:plasma membrane"/>
    <property type="evidence" value="ECO:0007669"/>
    <property type="project" value="UniProtKB-SubCell"/>
</dbReference>
<evidence type="ECO:0000259" key="7">
    <source>
        <dbReference type="Pfam" id="PF10035"/>
    </source>
</evidence>
<dbReference type="PIRSF" id="PIRSF006483">
    <property type="entry name" value="Membrane_protein_YitT"/>
    <property type="match status" value="1"/>
</dbReference>
<evidence type="ECO:0000256" key="3">
    <source>
        <dbReference type="ARBA" id="ARBA00022692"/>
    </source>
</evidence>
<keyword evidence="3 6" id="KW-0812">Transmembrane</keyword>
<keyword evidence="5 6" id="KW-0472">Membrane</keyword>
<keyword evidence="2" id="KW-1003">Cell membrane</keyword>
<dbReference type="InterPro" id="IPR051461">
    <property type="entry name" value="UPF0750_membrane"/>
</dbReference>
<name>A0A857DKR3_9FIRM</name>
<dbReference type="InterPro" id="IPR015867">
    <property type="entry name" value="N-reg_PII/ATP_PRibTrfase_C"/>
</dbReference>
<dbReference type="AlphaFoldDB" id="A0A857DKR3"/>
<dbReference type="Proteomes" id="UP000430508">
    <property type="component" value="Chromosome"/>
</dbReference>
<feature type="transmembrane region" description="Helical" evidence="6">
    <location>
        <begin position="176"/>
        <end position="196"/>
    </location>
</feature>
<dbReference type="Gene3D" id="3.30.70.120">
    <property type="match status" value="1"/>
</dbReference>
<dbReference type="Pfam" id="PF10035">
    <property type="entry name" value="DUF2179"/>
    <property type="match status" value="1"/>
</dbReference>
<evidence type="ECO:0000256" key="2">
    <source>
        <dbReference type="ARBA" id="ARBA00022475"/>
    </source>
</evidence>
<evidence type="ECO:0000313" key="9">
    <source>
        <dbReference type="Proteomes" id="UP000430508"/>
    </source>
</evidence>
<evidence type="ECO:0000256" key="6">
    <source>
        <dbReference type="SAM" id="Phobius"/>
    </source>
</evidence>
<proteinExistence type="predicted"/>
<dbReference type="InterPro" id="IPR003740">
    <property type="entry name" value="YitT"/>
</dbReference>
<feature type="transmembrane region" description="Helical" evidence="6">
    <location>
        <begin position="14"/>
        <end position="33"/>
    </location>
</feature>
<dbReference type="Pfam" id="PF02588">
    <property type="entry name" value="YitT_membrane"/>
    <property type="match status" value="1"/>
</dbReference>
<organism evidence="8 9">
    <name type="scientific">Dehalobacter restrictus</name>
    <dbReference type="NCBI Taxonomy" id="55583"/>
    <lineage>
        <taxon>Bacteria</taxon>
        <taxon>Bacillati</taxon>
        <taxon>Bacillota</taxon>
        <taxon>Clostridia</taxon>
        <taxon>Eubacteriales</taxon>
        <taxon>Desulfitobacteriaceae</taxon>
        <taxon>Dehalobacter</taxon>
    </lineage>
</organism>
<evidence type="ECO:0000313" key="8">
    <source>
        <dbReference type="EMBL" id="QHA00726.1"/>
    </source>
</evidence>
<dbReference type="PANTHER" id="PTHR33545">
    <property type="entry name" value="UPF0750 MEMBRANE PROTEIN YITT-RELATED"/>
    <property type="match status" value="1"/>
</dbReference>
<sequence>MNLKKIPWHFLKRFFGIIIGAVIVAVSINTLILPNQIVDGGVTGIVILLHYLFQWNISILVALLNIPLFILGYKSVGRQLLYWSILGVGTLSAALKFTDVLAPITTDTLLASIFGGVISGIGMGIIFRCRGSLGGTDILAIVLNKRIQFSVGQIILILDAVVFIGAALIFSPEMAMYAMIYMFIATKVIDLVQVGLDYSKSVMVVTEKPDEIAEDIIHLVGRGVTYLQAEGAYSRFQKRVVYSIVNRAQLTQVKEIVHKYDPDAFVAIGDVSEVVGEGFQSWKGH</sequence>